<dbReference type="Pfam" id="PF14126">
    <property type="entry name" value="DUF4293"/>
    <property type="match status" value="1"/>
</dbReference>
<feature type="transmembrane region" description="Helical" evidence="1">
    <location>
        <begin position="85"/>
        <end position="103"/>
    </location>
</feature>
<accession>A0ABW5XS42</accession>
<keyword evidence="1" id="KW-0472">Membrane</keyword>
<protein>
    <submittedName>
        <fullName evidence="2">DUF4293 domain-containing protein</fullName>
    </submittedName>
</protein>
<evidence type="ECO:0000313" key="3">
    <source>
        <dbReference type="Proteomes" id="UP001597601"/>
    </source>
</evidence>
<comment type="caution">
    <text evidence="2">The sequence shown here is derived from an EMBL/GenBank/DDBJ whole genome shotgun (WGS) entry which is preliminary data.</text>
</comment>
<dbReference type="InterPro" id="IPR025635">
    <property type="entry name" value="DUF4293"/>
</dbReference>
<feature type="transmembrane region" description="Helical" evidence="1">
    <location>
        <begin position="56"/>
        <end position="78"/>
    </location>
</feature>
<feature type="transmembrane region" description="Helical" evidence="1">
    <location>
        <begin position="7"/>
        <end position="26"/>
    </location>
</feature>
<keyword evidence="1" id="KW-1133">Transmembrane helix</keyword>
<sequence>MLQRIQSIYLFAAGLVIAALFVFPLINNAYVDGKALTIMVTGVYQDINGQRVHTEIFTVLTLATAFVALLPLIVIFMYKDRKTQINLCYLLMVLNIGYSYWAAQTVKDVLGGAYLNMSNYGVGIILLSVSLLLIVIAQKSIQKDEKLVRSADRLR</sequence>
<gene>
    <name evidence="2" type="ORF">ACFSYC_13050</name>
</gene>
<dbReference type="EMBL" id="JBHUON010000015">
    <property type="protein sequence ID" value="MFD2865621.1"/>
    <property type="molecule type" value="Genomic_DNA"/>
</dbReference>
<keyword evidence="3" id="KW-1185">Reference proteome</keyword>
<dbReference type="Proteomes" id="UP001597601">
    <property type="component" value="Unassembled WGS sequence"/>
</dbReference>
<organism evidence="2 3">
    <name type="scientific">Mucilaginibacter antarcticus</name>
    <dbReference type="NCBI Taxonomy" id="1855725"/>
    <lineage>
        <taxon>Bacteria</taxon>
        <taxon>Pseudomonadati</taxon>
        <taxon>Bacteroidota</taxon>
        <taxon>Sphingobacteriia</taxon>
        <taxon>Sphingobacteriales</taxon>
        <taxon>Sphingobacteriaceae</taxon>
        <taxon>Mucilaginibacter</taxon>
    </lineage>
</organism>
<evidence type="ECO:0000256" key="1">
    <source>
        <dbReference type="SAM" id="Phobius"/>
    </source>
</evidence>
<proteinExistence type="predicted"/>
<evidence type="ECO:0000313" key="2">
    <source>
        <dbReference type="EMBL" id="MFD2865621.1"/>
    </source>
</evidence>
<feature type="transmembrane region" description="Helical" evidence="1">
    <location>
        <begin position="118"/>
        <end position="137"/>
    </location>
</feature>
<reference evidence="3" key="1">
    <citation type="journal article" date="2019" name="Int. J. Syst. Evol. Microbiol.">
        <title>The Global Catalogue of Microorganisms (GCM) 10K type strain sequencing project: providing services to taxonomists for standard genome sequencing and annotation.</title>
        <authorList>
            <consortium name="The Broad Institute Genomics Platform"/>
            <consortium name="The Broad Institute Genome Sequencing Center for Infectious Disease"/>
            <person name="Wu L."/>
            <person name="Ma J."/>
        </authorList>
    </citation>
    <scope>NUCLEOTIDE SEQUENCE [LARGE SCALE GENOMIC DNA]</scope>
    <source>
        <strain evidence="3">KCTC 52232</strain>
    </source>
</reference>
<dbReference type="RefSeq" id="WP_377128274.1">
    <property type="nucleotide sequence ID" value="NZ_JBHUHN010000001.1"/>
</dbReference>
<name>A0ABW5XS42_9SPHI</name>
<keyword evidence="1" id="KW-0812">Transmembrane</keyword>